<dbReference type="InterPro" id="IPR052031">
    <property type="entry name" value="Membrane_Transporter-Flippase"/>
</dbReference>
<comment type="subcellular location">
    <subcellularLocation>
        <location evidence="1">Cell membrane</location>
        <topology evidence="1">Multi-pass membrane protein</topology>
    </subcellularLocation>
</comment>
<dbReference type="GO" id="GO:0015297">
    <property type="term" value="F:antiporter activity"/>
    <property type="evidence" value="ECO:0007669"/>
    <property type="project" value="InterPro"/>
</dbReference>
<dbReference type="PANTHER" id="PTHR43549:SF2">
    <property type="entry name" value="MULTIDRUG RESISTANCE PROTEIN NORM-RELATED"/>
    <property type="match status" value="1"/>
</dbReference>
<feature type="transmembrane region" description="Helical" evidence="8">
    <location>
        <begin position="433"/>
        <end position="452"/>
    </location>
</feature>
<feature type="transmembrane region" description="Helical" evidence="8">
    <location>
        <begin position="328"/>
        <end position="353"/>
    </location>
</feature>
<evidence type="ECO:0000256" key="5">
    <source>
        <dbReference type="ARBA" id="ARBA00022692"/>
    </source>
</evidence>
<evidence type="ECO:0000256" key="4">
    <source>
        <dbReference type="ARBA" id="ARBA00022475"/>
    </source>
</evidence>
<evidence type="ECO:0000313" key="9">
    <source>
        <dbReference type="EMBL" id="EAY08738.1"/>
    </source>
</evidence>
<dbReference type="EMBL" id="DS113372">
    <property type="protein sequence ID" value="EAY08738.1"/>
    <property type="molecule type" value="Genomic_DNA"/>
</dbReference>
<feature type="transmembrane region" description="Helical" evidence="8">
    <location>
        <begin position="146"/>
        <end position="163"/>
    </location>
</feature>
<feature type="transmembrane region" description="Helical" evidence="8">
    <location>
        <begin position="198"/>
        <end position="222"/>
    </location>
</feature>
<dbReference type="GO" id="GO:0042910">
    <property type="term" value="F:xenobiotic transmembrane transporter activity"/>
    <property type="evidence" value="ECO:0007669"/>
    <property type="project" value="InterPro"/>
</dbReference>
<dbReference type="VEuPathDB" id="TrichDB:TVAG_251640"/>
<feature type="transmembrane region" description="Helical" evidence="8">
    <location>
        <begin position="294"/>
        <end position="316"/>
    </location>
</feature>
<keyword evidence="3" id="KW-0813">Transport</keyword>
<dbReference type="InterPro" id="IPR002528">
    <property type="entry name" value="MATE_fam"/>
</dbReference>
<keyword evidence="4" id="KW-1003">Cell membrane</keyword>
<reference evidence="9" key="2">
    <citation type="journal article" date="2007" name="Science">
        <title>Draft genome sequence of the sexually transmitted pathogen Trichomonas vaginalis.</title>
        <authorList>
            <person name="Carlton J.M."/>
            <person name="Hirt R.P."/>
            <person name="Silva J.C."/>
            <person name="Delcher A.L."/>
            <person name="Schatz M."/>
            <person name="Zhao Q."/>
            <person name="Wortman J.R."/>
            <person name="Bidwell S.L."/>
            <person name="Alsmark U.C.M."/>
            <person name="Besteiro S."/>
            <person name="Sicheritz-Ponten T."/>
            <person name="Noel C.J."/>
            <person name="Dacks J.B."/>
            <person name="Foster P.G."/>
            <person name="Simillion C."/>
            <person name="Van de Peer Y."/>
            <person name="Miranda-Saavedra D."/>
            <person name="Barton G.J."/>
            <person name="Westrop G.D."/>
            <person name="Mueller S."/>
            <person name="Dessi D."/>
            <person name="Fiori P.L."/>
            <person name="Ren Q."/>
            <person name="Paulsen I."/>
            <person name="Zhang H."/>
            <person name="Bastida-Corcuera F.D."/>
            <person name="Simoes-Barbosa A."/>
            <person name="Brown M.T."/>
            <person name="Hayes R.D."/>
            <person name="Mukherjee M."/>
            <person name="Okumura C.Y."/>
            <person name="Schneider R."/>
            <person name="Smith A.J."/>
            <person name="Vanacova S."/>
            <person name="Villalvazo M."/>
            <person name="Haas B.J."/>
            <person name="Pertea M."/>
            <person name="Feldblyum T.V."/>
            <person name="Utterback T.R."/>
            <person name="Shu C.L."/>
            <person name="Osoegawa K."/>
            <person name="de Jong P.J."/>
            <person name="Hrdy I."/>
            <person name="Horvathova L."/>
            <person name="Zubacova Z."/>
            <person name="Dolezal P."/>
            <person name="Malik S.B."/>
            <person name="Logsdon J.M. Jr."/>
            <person name="Henze K."/>
            <person name="Gupta A."/>
            <person name="Wang C.C."/>
            <person name="Dunne R.L."/>
            <person name="Upcroft J.A."/>
            <person name="Upcroft P."/>
            <person name="White O."/>
            <person name="Salzberg S.L."/>
            <person name="Tang P."/>
            <person name="Chiu C.-H."/>
            <person name="Lee Y.-S."/>
            <person name="Embley T.M."/>
            <person name="Coombs G.H."/>
            <person name="Mottram J.C."/>
            <person name="Tachezy J."/>
            <person name="Fraser-Liggett C.M."/>
            <person name="Johnson P.J."/>
        </authorList>
    </citation>
    <scope>NUCLEOTIDE SEQUENCE [LARGE SCALE GENOMIC DNA]</scope>
    <source>
        <strain evidence="9">G3</strain>
    </source>
</reference>
<accession>A2EF22</accession>
<dbReference type="InParanoid" id="A2EF22"/>
<feature type="transmembrane region" description="Helical" evidence="8">
    <location>
        <begin position="170"/>
        <end position="192"/>
    </location>
</feature>
<evidence type="ECO:0000313" key="10">
    <source>
        <dbReference type="Proteomes" id="UP000001542"/>
    </source>
</evidence>
<comment type="similarity">
    <text evidence="2">Belongs to the multi antimicrobial extrusion (MATE) (TC 2.A.66.1) family.</text>
</comment>
<protein>
    <recommendedName>
        <fullName evidence="11">MatE family protein</fullName>
    </recommendedName>
</protein>
<gene>
    <name evidence="9" type="ORF">TVAG_251640</name>
</gene>
<feature type="transmembrane region" description="Helical" evidence="8">
    <location>
        <begin position="55"/>
        <end position="82"/>
    </location>
</feature>
<dbReference type="Proteomes" id="UP000001542">
    <property type="component" value="Unassembled WGS sequence"/>
</dbReference>
<name>A2EF22_TRIV3</name>
<evidence type="ECO:0000256" key="8">
    <source>
        <dbReference type="SAM" id="Phobius"/>
    </source>
</evidence>
<evidence type="ECO:0000256" key="1">
    <source>
        <dbReference type="ARBA" id="ARBA00004651"/>
    </source>
</evidence>
<evidence type="ECO:0000256" key="7">
    <source>
        <dbReference type="ARBA" id="ARBA00023136"/>
    </source>
</evidence>
<dbReference type="PANTHER" id="PTHR43549">
    <property type="entry name" value="MULTIDRUG RESISTANCE PROTEIN YPNP-RELATED"/>
    <property type="match status" value="1"/>
</dbReference>
<keyword evidence="7 8" id="KW-0472">Membrane</keyword>
<feature type="transmembrane region" description="Helical" evidence="8">
    <location>
        <begin position="242"/>
        <end position="270"/>
    </location>
</feature>
<feature type="transmembrane region" description="Helical" evidence="8">
    <location>
        <begin position="103"/>
        <end position="126"/>
    </location>
</feature>
<dbReference type="KEGG" id="tva:4766645"/>
<keyword evidence="5 8" id="KW-0812">Transmembrane</keyword>
<feature type="transmembrane region" description="Helical" evidence="8">
    <location>
        <begin position="12"/>
        <end position="35"/>
    </location>
</feature>
<feature type="transmembrane region" description="Helical" evidence="8">
    <location>
        <begin position="373"/>
        <end position="392"/>
    </location>
</feature>
<dbReference type="SMR" id="A2EF22"/>
<organism evidence="9 10">
    <name type="scientific">Trichomonas vaginalis (strain ATCC PRA-98 / G3)</name>
    <dbReference type="NCBI Taxonomy" id="412133"/>
    <lineage>
        <taxon>Eukaryota</taxon>
        <taxon>Metamonada</taxon>
        <taxon>Parabasalia</taxon>
        <taxon>Trichomonadida</taxon>
        <taxon>Trichomonadidae</taxon>
        <taxon>Trichomonas</taxon>
    </lineage>
</organism>
<sequence length="474" mass="52015">MNSETQTAEDVRLGGSSPFVTIMKLCLGPLLYQLFNGVQDSLDLYIMKRGFGSRGVTIVSIASGLRTLVTLVSTFASSAATIKTGELIAKHEFEKAGKLFVEFVRVGLILGIILPILLIPSGPMIITQLGITPDLKDDASKYLFPIYLYPFFAYLFSFINGILMSMGFAILSSVIQVLALLLALGFDALFIWGFHASIAWMGVCFVAGPTTVCLIMFFLFVFNRFAVKPIWSAFVSKPSPEFWVALKLAIPTVVMILFTLVCPLIVVGFVTKASKNIGLEKIIPTVHSTTTKAYTIMLSCSSGAISGLVPCATWAFTKNDLSRFTKLIANAFILPGLIVGIMWPLMVFGPKVILKIWVDDPTMLEWIPKISPIMFYTTIFDPINGITSMLLVVMGHQILCALGMMVKNLALLISGAVLFAIKKNSPRTVLFCYAFQDSFFLICNVICFIIAFKKSRAKAEEQKQISANLLSEGN</sequence>
<evidence type="ECO:0000256" key="2">
    <source>
        <dbReference type="ARBA" id="ARBA00010199"/>
    </source>
</evidence>
<evidence type="ECO:0000256" key="6">
    <source>
        <dbReference type="ARBA" id="ARBA00022989"/>
    </source>
</evidence>
<reference evidence="9" key="1">
    <citation type="submission" date="2006-10" db="EMBL/GenBank/DDBJ databases">
        <authorList>
            <person name="Amadeo P."/>
            <person name="Zhao Q."/>
            <person name="Wortman J."/>
            <person name="Fraser-Liggett C."/>
            <person name="Carlton J."/>
        </authorList>
    </citation>
    <scope>NUCLEOTIDE SEQUENCE</scope>
    <source>
        <strain evidence="9">G3</strain>
    </source>
</reference>
<keyword evidence="6 8" id="KW-1133">Transmembrane helix</keyword>
<dbReference type="GO" id="GO:0005886">
    <property type="term" value="C:plasma membrane"/>
    <property type="evidence" value="ECO:0007669"/>
    <property type="project" value="UniProtKB-SubCell"/>
</dbReference>
<feature type="transmembrane region" description="Helical" evidence="8">
    <location>
        <begin position="399"/>
        <end position="421"/>
    </location>
</feature>
<dbReference type="Pfam" id="PF01554">
    <property type="entry name" value="MatE"/>
    <property type="match status" value="1"/>
</dbReference>
<keyword evidence="10" id="KW-1185">Reference proteome</keyword>
<proteinExistence type="inferred from homology"/>
<dbReference type="CDD" id="cd12082">
    <property type="entry name" value="MATE_like"/>
    <property type="match status" value="1"/>
</dbReference>
<evidence type="ECO:0000256" key="3">
    <source>
        <dbReference type="ARBA" id="ARBA00022448"/>
    </source>
</evidence>
<dbReference type="VEuPathDB" id="TrichDB:TVAGG3_0670330"/>
<evidence type="ECO:0008006" key="11">
    <source>
        <dbReference type="Google" id="ProtNLM"/>
    </source>
</evidence>
<dbReference type="RefSeq" id="XP_001320961.1">
    <property type="nucleotide sequence ID" value="XM_001320926.1"/>
</dbReference>
<dbReference type="AlphaFoldDB" id="A2EF22"/>